<protein>
    <submittedName>
        <fullName evidence="5">3-keto-5-aminohexanoate cleavage protein</fullName>
    </submittedName>
</protein>
<sequence length="276" mass="30086">MDKVIITIAPTGNVPTRDMTPHVPVTPEEIAKDIVECYNAGASVAHIHARDEKQRPTHRKDSFAAILKCLDDAQCPIIRQLSTGGRHGKSLNERSENLTLNPEMASLTTGSTNFPNMTYANSPELIEFLAGSMMRKGIKPEIEVFDTAMINNAFLLAERGLIKKPLQFNFVLGIKGALPATPKNLLHLIDSIPRDSQWTVSIIGSQHVPLSTIALAMGGNVRVGIEDNIYYSKGRLAANLELVERIVNISRVLGRGIASPAEARDMLNLKKSDAGT</sequence>
<organism evidence="5 6">
    <name type="scientific">Metallumcola ferriviriculae</name>
    <dbReference type="NCBI Taxonomy" id="3039180"/>
    <lineage>
        <taxon>Bacteria</taxon>
        <taxon>Bacillati</taxon>
        <taxon>Bacillota</taxon>
        <taxon>Clostridia</taxon>
        <taxon>Neomoorellales</taxon>
        <taxon>Desulfitibacteraceae</taxon>
        <taxon>Metallumcola</taxon>
    </lineage>
</organism>
<dbReference type="KEGG" id="dbc:MFMK1_002471"/>
<proteinExistence type="predicted"/>
<evidence type="ECO:0000256" key="3">
    <source>
        <dbReference type="ARBA" id="ARBA00022723"/>
    </source>
</evidence>
<dbReference type="Pfam" id="PF05853">
    <property type="entry name" value="BKACE"/>
    <property type="match status" value="1"/>
</dbReference>
<dbReference type="Gene3D" id="3.20.20.70">
    <property type="entry name" value="Aldolase class I"/>
    <property type="match status" value="1"/>
</dbReference>
<gene>
    <name evidence="5" type="ORF">MFMK1_002471</name>
</gene>
<evidence type="ECO:0000313" key="6">
    <source>
        <dbReference type="Proteomes" id="UP001329915"/>
    </source>
</evidence>
<dbReference type="InterPro" id="IPR008567">
    <property type="entry name" value="BKACE"/>
</dbReference>
<dbReference type="GO" id="GO:0046872">
    <property type="term" value="F:metal ion binding"/>
    <property type="evidence" value="ECO:0007669"/>
    <property type="project" value="UniProtKB-KW"/>
</dbReference>
<reference evidence="5 6" key="1">
    <citation type="submission" date="2023-04" db="EMBL/GenBank/DDBJ databases">
        <authorList>
            <person name="Hsu D."/>
        </authorList>
    </citation>
    <scope>NUCLEOTIDE SEQUENCE [LARGE SCALE GENOMIC DNA]</scope>
    <source>
        <strain evidence="5 6">MK1</strain>
    </source>
</reference>
<dbReference type="EMBL" id="CP121694">
    <property type="protein sequence ID" value="WRO22633.1"/>
    <property type="molecule type" value="Genomic_DNA"/>
</dbReference>
<evidence type="ECO:0000256" key="4">
    <source>
        <dbReference type="ARBA" id="ARBA00022833"/>
    </source>
</evidence>
<evidence type="ECO:0000313" key="5">
    <source>
        <dbReference type="EMBL" id="WRO22633.1"/>
    </source>
</evidence>
<dbReference type="PANTHER" id="PTHR37418">
    <property type="entry name" value="3-KETO-5-AMINOHEXANOATE CLEAVAGE ENZYME-RELATED"/>
    <property type="match status" value="1"/>
</dbReference>
<dbReference type="AlphaFoldDB" id="A0AAU0UTN3"/>
<evidence type="ECO:0000256" key="1">
    <source>
        <dbReference type="ARBA" id="ARBA00001947"/>
    </source>
</evidence>
<keyword evidence="6" id="KW-1185">Reference proteome</keyword>
<dbReference type="RefSeq" id="WP_366922042.1">
    <property type="nucleotide sequence ID" value="NZ_CP121694.1"/>
</dbReference>
<keyword evidence="4" id="KW-0862">Zinc</keyword>
<comment type="cofactor">
    <cofactor evidence="1">
        <name>Zn(2+)</name>
        <dbReference type="ChEBI" id="CHEBI:29105"/>
    </cofactor>
</comment>
<evidence type="ECO:0000256" key="2">
    <source>
        <dbReference type="ARBA" id="ARBA00022679"/>
    </source>
</evidence>
<dbReference type="PANTHER" id="PTHR37418:SF2">
    <property type="entry name" value="3-KETO-5-AMINOHEXANOATE CLEAVAGE ENZYME"/>
    <property type="match status" value="1"/>
</dbReference>
<accession>A0AAU0UTN3</accession>
<dbReference type="Proteomes" id="UP001329915">
    <property type="component" value="Chromosome"/>
</dbReference>
<keyword evidence="3" id="KW-0479">Metal-binding</keyword>
<name>A0AAU0UTN3_9FIRM</name>
<keyword evidence="2" id="KW-0808">Transferase</keyword>
<dbReference type="InterPro" id="IPR013785">
    <property type="entry name" value="Aldolase_TIM"/>
</dbReference>
<dbReference type="GO" id="GO:0043720">
    <property type="term" value="F:3-keto-5-aminohexanoate cleavage activity"/>
    <property type="evidence" value="ECO:0007669"/>
    <property type="project" value="InterPro"/>
</dbReference>